<dbReference type="AlphaFoldDB" id="A0A9D4LTI1"/>
<proteinExistence type="predicted"/>
<sequence>MCAILQHHATNVVYVQTLPTFLPYAGYCDNDGQGLISVTLAAYKQAFHPAPVDPNKFVLTLLLDIFTDICRCKSRWKQVQEAVADSVYVISSAVADGIRKCEDRNAFFSVG</sequence>
<evidence type="ECO:0000313" key="2">
    <source>
        <dbReference type="Proteomes" id="UP000828390"/>
    </source>
</evidence>
<keyword evidence="2" id="KW-1185">Reference proteome</keyword>
<dbReference type="Proteomes" id="UP000828390">
    <property type="component" value="Unassembled WGS sequence"/>
</dbReference>
<name>A0A9D4LTI1_DREPO</name>
<accession>A0A9D4LTI1</accession>
<organism evidence="1 2">
    <name type="scientific">Dreissena polymorpha</name>
    <name type="common">Zebra mussel</name>
    <name type="synonym">Mytilus polymorpha</name>
    <dbReference type="NCBI Taxonomy" id="45954"/>
    <lineage>
        <taxon>Eukaryota</taxon>
        <taxon>Metazoa</taxon>
        <taxon>Spiralia</taxon>
        <taxon>Lophotrochozoa</taxon>
        <taxon>Mollusca</taxon>
        <taxon>Bivalvia</taxon>
        <taxon>Autobranchia</taxon>
        <taxon>Heteroconchia</taxon>
        <taxon>Euheterodonta</taxon>
        <taxon>Imparidentia</taxon>
        <taxon>Neoheterodontei</taxon>
        <taxon>Myida</taxon>
        <taxon>Dreissenoidea</taxon>
        <taxon>Dreissenidae</taxon>
        <taxon>Dreissena</taxon>
    </lineage>
</organism>
<protein>
    <submittedName>
        <fullName evidence="1">Uncharacterized protein</fullName>
    </submittedName>
</protein>
<evidence type="ECO:0000313" key="1">
    <source>
        <dbReference type="EMBL" id="KAH3863494.1"/>
    </source>
</evidence>
<reference evidence="1" key="2">
    <citation type="submission" date="2020-11" db="EMBL/GenBank/DDBJ databases">
        <authorList>
            <person name="McCartney M.A."/>
            <person name="Auch B."/>
            <person name="Kono T."/>
            <person name="Mallez S."/>
            <person name="Becker A."/>
            <person name="Gohl D.M."/>
            <person name="Silverstein K.A.T."/>
            <person name="Koren S."/>
            <person name="Bechman K.B."/>
            <person name="Herman A."/>
            <person name="Abrahante J.E."/>
            <person name="Garbe J."/>
        </authorList>
    </citation>
    <scope>NUCLEOTIDE SEQUENCE</scope>
    <source>
        <strain evidence="1">Duluth1</strain>
        <tissue evidence="1">Whole animal</tissue>
    </source>
</reference>
<dbReference type="EMBL" id="JAIWYP010000002">
    <property type="protein sequence ID" value="KAH3863494.1"/>
    <property type="molecule type" value="Genomic_DNA"/>
</dbReference>
<comment type="caution">
    <text evidence="1">The sequence shown here is derived from an EMBL/GenBank/DDBJ whole genome shotgun (WGS) entry which is preliminary data.</text>
</comment>
<reference evidence="1" key="1">
    <citation type="journal article" date="2019" name="bioRxiv">
        <title>The Genome of the Zebra Mussel, Dreissena polymorpha: A Resource for Invasive Species Research.</title>
        <authorList>
            <person name="McCartney M.A."/>
            <person name="Auch B."/>
            <person name="Kono T."/>
            <person name="Mallez S."/>
            <person name="Zhang Y."/>
            <person name="Obille A."/>
            <person name="Becker A."/>
            <person name="Abrahante J.E."/>
            <person name="Garbe J."/>
            <person name="Badalamenti J.P."/>
            <person name="Herman A."/>
            <person name="Mangelson H."/>
            <person name="Liachko I."/>
            <person name="Sullivan S."/>
            <person name="Sone E.D."/>
            <person name="Koren S."/>
            <person name="Silverstein K.A.T."/>
            <person name="Beckman K.B."/>
            <person name="Gohl D.M."/>
        </authorList>
    </citation>
    <scope>NUCLEOTIDE SEQUENCE</scope>
    <source>
        <strain evidence="1">Duluth1</strain>
        <tissue evidence="1">Whole animal</tissue>
    </source>
</reference>
<gene>
    <name evidence="1" type="ORF">DPMN_026483</name>
</gene>